<accession>A0AAV8QP38</accession>
<name>A0AAV8QP38_ENSVE</name>
<evidence type="ECO:0000313" key="5">
    <source>
        <dbReference type="Proteomes" id="UP001222027"/>
    </source>
</evidence>
<dbReference type="AlphaFoldDB" id="A0AAV8QP38"/>
<feature type="signal peptide" evidence="3">
    <location>
        <begin position="1"/>
        <end position="24"/>
    </location>
</feature>
<evidence type="ECO:0000313" key="4">
    <source>
        <dbReference type="EMBL" id="KAJ8479940.1"/>
    </source>
</evidence>
<organism evidence="4 5">
    <name type="scientific">Ensete ventricosum</name>
    <name type="common">Abyssinian banana</name>
    <name type="synonym">Musa ensete</name>
    <dbReference type="NCBI Taxonomy" id="4639"/>
    <lineage>
        <taxon>Eukaryota</taxon>
        <taxon>Viridiplantae</taxon>
        <taxon>Streptophyta</taxon>
        <taxon>Embryophyta</taxon>
        <taxon>Tracheophyta</taxon>
        <taxon>Spermatophyta</taxon>
        <taxon>Magnoliopsida</taxon>
        <taxon>Liliopsida</taxon>
        <taxon>Zingiberales</taxon>
        <taxon>Musaceae</taxon>
        <taxon>Ensete</taxon>
    </lineage>
</organism>
<evidence type="ECO:0000256" key="2">
    <source>
        <dbReference type="SAM" id="Phobius"/>
    </source>
</evidence>
<reference evidence="4 5" key="1">
    <citation type="submission" date="2022-12" db="EMBL/GenBank/DDBJ databases">
        <title>Chromosome-scale assembly of the Ensete ventricosum genome.</title>
        <authorList>
            <person name="Dussert Y."/>
            <person name="Stocks J."/>
            <person name="Wendawek A."/>
            <person name="Woldeyes F."/>
            <person name="Nichols R.A."/>
            <person name="Borrell J.S."/>
        </authorList>
    </citation>
    <scope>NUCLEOTIDE SEQUENCE [LARGE SCALE GENOMIC DNA]</scope>
    <source>
        <strain evidence="5">cv. Maze</strain>
        <tissue evidence="4">Seeds</tissue>
    </source>
</reference>
<protein>
    <submittedName>
        <fullName evidence="4">Uncharacterized protein</fullName>
    </submittedName>
</protein>
<keyword evidence="2" id="KW-1133">Transmembrane helix</keyword>
<dbReference type="EMBL" id="JAQQAF010000006">
    <property type="protein sequence ID" value="KAJ8479940.1"/>
    <property type="molecule type" value="Genomic_DNA"/>
</dbReference>
<evidence type="ECO:0000256" key="1">
    <source>
        <dbReference type="SAM" id="MobiDB-lite"/>
    </source>
</evidence>
<dbReference type="PROSITE" id="PS51257">
    <property type="entry name" value="PROKAR_LIPOPROTEIN"/>
    <property type="match status" value="1"/>
</dbReference>
<feature type="chain" id="PRO_5043944884" evidence="3">
    <location>
        <begin position="25"/>
        <end position="94"/>
    </location>
</feature>
<dbReference type="Proteomes" id="UP001222027">
    <property type="component" value="Unassembled WGS sequence"/>
</dbReference>
<gene>
    <name evidence="4" type="ORF">OPV22_023667</name>
</gene>
<keyword evidence="2" id="KW-0812">Transmembrane</keyword>
<sequence>MAMTKVAFLLFLLLACLMVSDITGHNADDCDCDRDHASSKNLPLHPPSSSPTMSPPNAPTALAPAPVSSMASATEFSVFVIAFLAAATVPVILS</sequence>
<feature type="region of interest" description="Disordered" evidence="1">
    <location>
        <begin position="36"/>
        <end position="64"/>
    </location>
</feature>
<feature type="compositionally biased region" description="Pro residues" evidence="1">
    <location>
        <begin position="44"/>
        <end position="58"/>
    </location>
</feature>
<keyword evidence="5" id="KW-1185">Reference proteome</keyword>
<proteinExistence type="predicted"/>
<evidence type="ECO:0000256" key="3">
    <source>
        <dbReference type="SAM" id="SignalP"/>
    </source>
</evidence>
<keyword evidence="3" id="KW-0732">Signal</keyword>
<keyword evidence="2" id="KW-0472">Membrane</keyword>
<comment type="caution">
    <text evidence="4">The sequence shown here is derived from an EMBL/GenBank/DDBJ whole genome shotgun (WGS) entry which is preliminary data.</text>
</comment>
<feature type="transmembrane region" description="Helical" evidence="2">
    <location>
        <begin position="76"/>
        <end position="93"/>
    </location>
</feature>